<comment type="caution">
    <text evidence="2">The sequence shown here is derived from an EMBL/GenBank/DDBJ whole genome shotgun (WGS) entry which is preliminary data.</text>
</comment>
<protein>
    <submittedName>
        <fullName evidence="2">Uncharacterized protein</fullName>
    </submittedName>
</protein>
<accession>A0A426VDL6</accession>
<name>A0A426VDL6_9BURK</name>
<feature type="compositionally biased region" description="Low complexity" evidence="1">
    <location>
        <begin position="65"/>
        <end position="78"/>
    </location>
</feature>
<keyword evidence="3" id="KW-1185">Reference proteome</keyword>
<evidence type="ECO:0000313" key="3">
    <source>
        <dbReference type="Proteomes" id="UP000269265"/>
    </source>
</evidence>
<evidence type="ECO:0000313" key="2">
    <source>
        <dbReference type="EMBL" id="RRS04968.1"/>
    </source>
</evidence>
<gene>
    <name evidence="2" type="ORF">EIP75_08345</name>
</gene>
<feature type="region of interest" description="Disordered" evidence="1">
    <location>
        <begin position="1"/>
        <end position="82"/>
    </location>
</feature>
<evidence type="ECO:0000256" key="1">
    <source>
        <dbReference type="SAM" id="MobiDB-lite"/>
    </source>
</evidence>
<organism evidence="2 3">
    <name type="scientific">Aquabacterium soli</name>
    <dbReference type="NCBI Taxonomy" id="2493092"/>
    <lineage>
        <taxon>Bacteria</taxon>
        <taxon>Pseudomonadati</taxon>
        <taxon>Pseudomonadota</taxon>
        <taxon>Betaproteobacteria</taxon>
        <taxon>Burkholderiales</taxon>
        <taxon>Aquabacterium</taxon>
    </lineage>
</organism>
<dbReference type="OrthoDB" id="9156939at2"/>
<reference evidence="2 3" key="1">
    <citation type="submission" date="2018-12" db="EMBL/GenBank/DDBJ databases">
        <title>The whole draft genome of Aquabacterium sp. SJQ9.</title>
        <authorList>
            <person name="Sun L."/>
            <person name="Gao X."/>
            <person name="Chen W."/>
            <person name="Huang K."/>
        </authorList>
    </citation>
    <scope>NUCLEOTIDE SEQUENCE [LARGE SCALE GENOMIC DNA]</scope>
    <source>
        <strain evidence="2 3">SJQ9</strain>
    </source>
</reference>
<proteinExistence type="predicted"/>
<sequence length="146" mass="15662">MITRSSSRCRPIPFTDPLHEPPGLSRAVRWSPPPPPSGLVTPRPAATSWMSRPLAGLHSANDSTPRSPSAPAADKASPTGVRLAAVRTPGTPVLRQALARYDGPHSLSVRSSATGRHYRFPEQGCTQVIDAADIALMRRIEDITLL</sequence>
<dbReference type="Proteomes" id="UP000269265">
    <property type="component" value="Unassembled WGS sequence"/>
</dbReference>
<dbReference type="AlphaFoldDB" id="A0A426VDL6"/>
<dbReference type="RefSeq" id="WP_125242786.1">
    <property type="nucleotide sequence ID" value="NZ_RSED01000005.1"/>
</dbReference>
<dbReference type="EMBL" id="RSED01000005">
    <property type="protein sequence ID" value="RRS04968.1"/>
    <property type="molecule type" value="Genomic_DNA"/>
</dbReference>